<name>W9WUJ9_9EURO</name>
<comment type="caution">
    <text evidence="3">The sequence shown here is derived from an EMBL/GenBank/DDBJ whole genome shotgun (WGS) entry which is preliminary data.</text>
</comment>
<proteinExistence type="predicted"/>
<organism evidence="3 4">
    <name type="scientific">Cladophialophora psammophila CBS 110553</name>
    <dbReference type="NCBI Taxonomy" id="1182543"/>
    <lineage>
        <taxon>Eukaryota</taxon>
        <taxon>Fungi</taxon>
        <taxon>Dikarya</taxon>
        <taxon>Ascomycota</taxon>
        <taxon>Pezizomycotina</taxon>
        <taxon>Eurotiomycetes</taxon>
        <taxon>Chaetothyriomycetidae</taxon>
        <taxon>Chaetothyriales</taxon>
        <taxon>Herpotrichiellaceae</taxon>
        <taxon>Cladophialophora</taxon>
    </lineage>
</organism>
<dbReference type="EMBL" id="AMGX01000013">
    <property type="protein sequence ID" value="EXJ68326.1"/>
    <property type="molecule type" value="Genomic_DNA"/>
</dbReference>
<gene>
    <name evidence="3" type="ORF">A1O5_08117</name>
</gene>
<dbReference type="HOGENOM" id="CLU_1777493_0_0_1"/>
<dbReference type="Proteomes" id="UP000019471">
    <property type="component" value="Unassembled WGS sequence"/>
</dbReference>
<keyword evidence="2" id="KW-1133">Transmembrane helix</keyword>
<dbReference type="AlphaFoldDB" id="W9WUJ9"/>
<evidence type="ECO:0000313" key="4">
    <source>
        <dbReference type="Proteomes" id="UP000019471"/>
    </source>
</evidence>
<feature type="region of interest" description="Disordered" evidence="1">
    <location>
        <begin position="63"/>
        <end position="89"/>
    </location>
</feature>
<keyword evidence="2" id="KW-0472">Membrane</keyword>
<keyword evidence="2" id="KW-0812">Transmembrane</keyword>
<evidence type="ECO:0000256" key="1">
    <source>
        <dbReference type="SAM" id="MobiDB-lite"/>
    </source>
</evidence>
<protein>
    <submittedName>
        <fullName evidence="3">Uncharacterized protein</fullName>
    </submittedName>
</protein>
<reference evidence="3 4" key="1">
    <citation type="submission" date="2013-03" db="EMBL/GenBank/DDBJ databases">
        <title>The Genome Sequence of Cladophialophora psammophila CBS 110553.</title>
        <authorList>
            <consortium name="The Broad Institute Genomics Platform"/>
            <person name="Cuomo C."/>
            <person name="de Hoog S."/>
            <person name="Gorbushina A."/>
            <person name="Walker B."/>
            <person name="Young S.K."/>
            <person name="Zeng Q."/>
            <person name="Gargeya S."/>
            <person name="Fitzgerald M."/>
            <person name="Haas B."/>
            <person name="Abouelleil A."/>
            <person name="Allen A.W."/>
            <person name="Alvarado L."/>
            <person name="Arachchi H.M."/>
            <person name="Berlin A.M."/>
            <person name="Chapman S.B."/>
            <person name="Gainer-Dewar J."/>
            <person name="Goldberg J."/>
            <person name="Griggs A."/>
            <person name="Gujja S."/>
            <person name="Hansen M."/>
            <person name="Howarth C."/>
            <person name="Imamovic A."/>
            <person name="Ireland A."/>
            <person name="Larimer J."/>
            <person name="McCowan C."/>
            <person name="Murphy C."/>
            <person name="Pearson M."/>
            <person name="Poon T.W."/>
            <person name="Priest M."/>
            <person name="Roberts A."/>
            <person name="Saif S."/>
            <person name="Shea T."/>
            <person name="Sisk P."/>
            <person name="Sykes S."/>
            <person name="Wortman J."/>
            <person name="Nusbaum C."/>
            <person name="Birren B."/>
        </authorList>
    </citation>
    <scope>NUCLEOTIDE SEQUENCE [LARGE SCALE GENOMIC DNA]</scope>
    <source>
        <strain evidence="3 4">CBS 110553</strain>
    </source>
</reference>
<feature type="transmembrane region" description="Helical" evidence="2">
    <location>
        <begin position="27"/>
        <end position="51"/>
    </location>
</feature>
<dbReference type="OrthoDB" id="4151459at2759"/>
<dbReference type="RefSeq" id="XP_007746892.1">
    <property type="nucleotide sequence ID" value="XM_007748702.1"/>
</dbReference>
<accession>W9WUJ9</accession>
<keyword evidence="4" id="KW-1185">Reference proteome</keyword>
<evidence type="ECO:0000256" key="2">
    <source>
        <dbReference type="SAM" id="Phobius"/>
    </source>
</evidence>
<evidence type="ECO:0000313" key="3">
    <source>
        <dbReference type="EMBL" id="EXJ68326.1"/>
    </source>
</evidence>
<sequence length="150" mass="16461">MAPRRKTNIVVVHDNNSNDKKALSKPWLIFVLVVSIIAFILAILAAVWPLYLKYKRVRAAKEATNADGEIPPEEDTAINGASTLETPKRKEHLYYESSGYEATPDQNQTLLGNAEGAPITHWDSDSDAVAGVQRPASIASAYTAPPPRYE</sequence>
<dbReference type="GeneID" id="19192819"/>